<name>X1CER0_9ZZZZ</name>
<dbReference type="EMBL" id="BART01009922">
    <property type="protein sequence ID" value="GAG82711.1"/>
    <property type="molecule type" value="Genomic_DNA"/>
</dbReference>
<sequence>EMIKKVIEVLEKSSCNEIELVAADGARVRVVKNPPVMLGGGK</sequence>
<dbReference type="AlphaFoldDB" id="X1CER0"/>
<reference evidence="1" key="1">
    <citation type="journal article" date="2014" name="Front. Microbiol.">
        <title>High frequency of phylogenetically diverse reductive dehalogenase-homologous genes in deep subseafloor sedimentary metagenomes.</title>
        <authorList>
            <person name="Kawai M."/>
            <person name="Futagami T."/>
            <person name="Toyoda A."/>
            <person name="Takaki Y."/>
            <person name="Nishi S."/>
            <person name="Hori S."/>
            <person name="Arai W."/>
            <person name="Tsubouchi T."/>
            <person name="Morono Y."/>
            <person name="Uchiyama I."/>
            <person name="Ito T."/>
            <person name="Fujiyama A."/>
            <person name="Inagaki F."/>
            <person name="Takami H."/>
        </authorList>
    </citation>
    <scope>NUCLEOTIDE SEQUENCE</scope>
    <source>
        <strain evidence="1">Expedition CK06-06</strain>
    </source>
</reference>
<proteinExistence type="predicted"/>
<gene>
    <name evidence="1" type="ORF">S01H4_21807</name>
</gene>
<evidence type="ECO:0000313" key="1">
    <source>
        <dbReference type="EMBL" id="GAG82711.1"/>
    </source>
</evidence>
<protein>
    <submittedName>
        <fullName evidence="1">Uncharacterized protein</fullName>
    </submittedName>
</protein>
<feature type="non-terminal residue" evidence="1">
    <location>
        <position position="1"/>
    </location>
</feature>
<organism evidence="1">
    <name type="scientific">marine sediment metagenome</name>
    <dbReference type="NCBI Taxonomy" id="412755"/>
    <lineage>
        <taxon>unclassified sequences</taxon>
        <taxon>metagenomes</taxon>
        <taxon>ecological metagenomes</taxon>
    </lineage>
</organism>
<comment type="caution">
    <text evidence="1">The sequence shown here is derived from an EMBL/GenBank/DDBJ whole genome shotgun (WGS) entry which is preliminary data.</text>
</comment>
<accession>X1CER0</accession>